<keyword evidence="2" id="KW-0808">Transferase</keyword>
<evidence type="ECO:0000313" key="2">
    <source>
        <dbReference type="EMBL" id="PTX52902.1"/>
    </source>
</evidence>
<dbReference type="PANTHER" id="PTHR43441:SF2">
    <property type="entry name" value="FAMILY ACETYLTRANSFERASE, PUTATIVE (AFU_ORTHOLOGUE AFUA_7G00850)-RELATED"/>
    <property type="match status" value="1"/>
</dbReference>
<keyword evidence="3" id="KW-1185">Reference proteome</keyword>
<reference evidence="2 3" key="1">
    <citation type="submission" date="2018-04" db="EMBL/GenBank/DDBJ databases">
        <title>Genomic Encyclopedia of Archaeal and Bacterial Type Strains, Phase II (KMG-II): from individual species to whole genera.</title>
        <authorList>
            <person name="Goeker M."/>
        </authorList>
    </citation>
    <scope>NUCLEOTIDE SEQUENCE [LARGE SCALE GENOMIC DNA]</scope>
    <source>
        <strain evidence="2 3">DSM 29329</strain>
    </source>
</reference>
<dbReference type="AlphaFoldDB" id="A0A2T6BA46"/>
<organism evidence="2 3">
    <name type="scientific">Allosediminivita pacifica</name>
    <dbReference type="NCBI Taxonomy" id="1267769"/>
    <lineage>
        <taxon>Bacteria</taxon>
        <taxon>Pseudomonadati</taxon>
        <taxon>Pseudomonadota</taxon>
        <taxon>Alphaproteobacteria</taxon>
        <taxon>Rhodobacterales</taxon>
        <taxon>Paracoccaceae</taxon>
        <taxon>Allosediminivita</taxon>
    </lineage>
</organism>
<dbReference type="InterPro" id="IPR051908">
    <property type="entry name" value="Ribosomal_N-acetyltransferase"/>
</dbReference>
<dbReference type="Pfam" id="PF13302">
    <property type="entry name" value="Acetyltransf_3"/>
    <property type="match status" value="1"/>
</dbReference>
<dbReference type="FunFam" id="3.40.630.30:FF:000047">
    <property type="entry name" value="Acetyltransferase, GNAT family"/>
    <property type="match status" value="1"/>
</dbReference>
<dbReference type="Gene3D" id="3.40.630.30">
    <property type="match status" value="1"/>
</dbReference>
<dbReference type="InterPro" id="IPR016181">
    <property type="entry name" value="Acyl_CoA_acyltransferase"/>
</dbReference>
<accession>A0A2T6BA46</accession>
<dbReference type="Proteomes" id="UP000244069">
    <property type="component" value="Unassembled WGS sequence"/>
</dbReference>
<dbReference type="PANTHER" id="PTHR43441">
    <property type="entry name" value="RIBOSOMAL-PROTEIN-SERINE ACETYLTRANSFERASE"/>
    <property type="match status" value="1"/>
</dbReference>
<dbReference type="InterPro" id="IPR000182">
    <property type="entry name" value="GNAT_dom"/>
</dbReference>
<dbReference type="RefSeq" id="WP_107974280.1">
    <property type="nucleotide sequence ID" value="NZ_BMEZ01000001.1"/>
</dbReference>
<evidence type="ECO:0000259" key="1">
    <source>
        <dbReference type="PROSITE" id="PS51186"/>
    </source>
</evidence>
<dbReference type="SUPFAM" id="SSF55729">
    <property type="entry name" value="Acyl-CoA N-acyltransferases (Nat)"/>
    <property type="match status" value="1"/>
</dbReference>
<sequence length="233" mass="25603">MAEVNHLGQPVGLPVDLALPRPAPQHLTLAGRYGAVVPLEAGHADALFAAYSEDPEGRGWTYMPLHPWPDVATARAWAMQAAESEDPLFFAVTDPDGVALGVCSYLRIAPEVGSVEVGFIHFAPPLQRTRLATEAMALMMGHVFDHLGYRRYEWKCDALNAPSRAAAGRLGFTYEGTFRQATVVKGRNRDTAWFSVIDSEWPRLKAGFEAWLAPENFDAEGRQKVSLKALREG</sequence>
<proteinExistence type="predicted"/>
<dbReference type="PROSITE" id="PS51186">
    <property type="entry name" value="GNAT"/>
    <property type="match status" value="1"/>
</dbReference>
<dbReference type="GO" id="GO:1990189">
    <property type="term" value="F:protein N-terminal-serine acetyltransferase activity"/>
    <property type="evidence" value="ECO:0007669"/>
    <property type="project" value="TreeGrafter"/>
</dbReference>
<dbReference type="OrthoDB" id="5295305at2"/>
<evidence type="ECO:0000313" key="3">
    <source>
        <dbReference type="Proteomes" id="UP000244069"/>
    </source>
</evidence>
<protein>
    <submittedName>
        <fullName evidence="2">RimJ/RimL family protein N-acetyltransferase</fullName>
    </submittedName>
</protein>
<dbReference type="EMBL" id="QBKN01000001">
    <property type="protein sequence ID" value="PTX52902.1"/>
    <property type="molecule type" value="Genomic_DNA"/>
</dbReference>
<name>A0A2T6BA46_9RHOB</name>
<gene>
    <name evidence="2" type="ORF">C8N44_101193</name>
</gene>
<comment type="caution">
    <text evidence="2">The sequence shown here is derived from an EMBL/GenBank/DDBJ whole genome shotgun (WGS) entry which is preliminary data.</text>
</comment>
<dbReference type="GO" id="GO:0008999">
    <property type="term" value="F:protein-N-terminal-alanine acetyltransferase activity"/>
    <property type="evidence" value="ECO:0007669"/>
    <property type="project" value="TreeGrafter"/>
</dbReference>
<feature type="domain" description="N-acetyltransferase" evidence="1">
    <location>
        <begin position="49"/>
        <end position="190"/>
    </location>
</feature>